<reference evidence="1 2" key="1">
    <citation type="submission" date="2016-03" db="EMBL/GenBank/DDBJ databases">
        <authorList>
            <person name="Ploux O."/>
        </authorList>
    </citation>
    <scope>NUCLEOTIDE SEQUENCE [LARGE SCALE GENOMIC DNA]</scope>
    <source>
        <strain evidence="1 2">URUG2</strain>
    </source>
</reference>
<dbReference type="GeneID" id="35600730"/>
<protein>
    <recommendedName>
        <fullName evidence="3">Non-classical export protein 1</fullName>
    </recommendedName>
</protein>
<dbReference type="RefSeq" id="XP_023626611.1">
    <property type="nucleotide sequence ID" value="XM_023770843.1"/>
</dbReference>
<dbReference type="InterPro" id="IPR024242">
    <property type="entry name" value="NCE101"/>
</dbReference>
<evidence type="ECO:0000313" key="1">
    <source>
        <dbReference type="EMBL" id="CZT19721.1"/>
    </source>
</evidence>
<dbReference type="AlphaFoldDB" id="A0A2D3UTG9"/>
<dbReference type="Pfam" id="PF11654">
    <property type="entry name" value="NCE101"/>
    <property type="match status" value="1"/>
</dbReference>
<sequence>MSAVYLISKAVDPIFAMSIGTLAAAVRINREEKEKGFTTDQTIASLKRRTAALFGEAKQEGKQVVEKAR</sequence>
<proteinExistence type="predicted"/>
<organism evidence="1 2">
    <name type="scientific">Ramularia collo-cygni</name>
    <dbReference type="NCBI Taxonomy" id="112498"/>
    <lineage>
        <taxon>Eukaryota</taxon>
        <taxon>Fungi</taxon>
        <taxon>Dikarya</taxon>
        <taxon>Ascomycota</taxon>
        <taxon>Pezizomycotina</taxon>
        <taxon>Dothideomycetes</taxon>
        <taxon>Dothideomycetidae</taxon>
        <taxon>Mycosphaerellales</taxon>
        <taxon>Mycosphaerellaceae</taxon>
        <taxon>Ramularia</taxon>
    </lineage>
</organism>
<evidence type="ECO:0000313" key="2">
    <source>
        <dbReference type="Proteomes" id="UP000225277"/>
    </source>
</evidence>
<name>A0A2D3UTG9_9PEZI</name>
<keyword evidence="2" id="KW-1185">Reference proteome</keyword>
<evidence type="ECO:0008006" key="3">
    <source>
        <dbReference type="Google" id="ProtNLM"/>
    </source>
</evidence>
<dbReference type="Proteomes" id="UP000225277">
    <property type="component" value="Unassembled WGS sequence"/>
</dbReference>
<dbReference type="OrthoDB" id="2155101at2759"/>
<accession>A0A2D3UTG9</accession>
<dbReference type="GO" id="GO:0009306">
    <property type="term" value="P:protein secretion"/>
    <property type="evidence" value="ECO:0007669"/>
    <property type="project" value="InterPro"/>
</dbReference>
<gene>
    <name evidence="1" type="ORF">RCC_05575</name>
</gene>
<dbReference type="EMBL" id="FJUY01000008">
    <property type="protein sequence ID" value="CZT19721.1"/>
    <property type="molecule type" value="Genomic_DNA"/>
</dbReference>